<proteinExistence type="predicted"/>
<keyword evidence="5 7" id="KW-0472">Membrane</keyword>
<keyword evidence="9" id="KW-1185">Reference proteome</keyword>
<dbReference type="GO" id="GO:0009247">
    <property type="term" value="P:glycolipid biosynthetic process"/>
    <property type="evidence" value="ECO:0007669"/>
    <property type="project" value="UniProtKB-ARBA"/>
</dbReference>
<dbReference type="RefSeq" id="WP_066605271.1">
    <property type="nucleotide sequence ID" value="NZ_CP014230.1"/>
</dbReference>
<sequence length="316" mass="35164">MNAPAWNSRSIGSRLQHGIFYAIIRFLGRTPAYGLLFFVVLWYSLRPLTRSRSRPYLRRRFPEAGPFMRFVHRLRLNWNFGLTLVDRTAAGILGELRITASPGDEKALTDALSEEKGLILLTAHTGCWQTAMAGLDSLNCAVNVVMHRAPGDIDLQYFEHQGVDAPFRIIDPQGFLGGSAEMLAALQKKEILCLMGDRVFGHERNTVRVSFLGGTVRLPCAPYRLASATGAPVLVFFSRRTGPGRAVHEVAEIIRVPAGLGRRAEDCAPYAGRFAAALEAQARAVPYQFFNFFNMWEDDDEHQGRAQAGPDRRAES</sequence>
<keyword evidence="7" id="KW-0812">Transmembrane</keyword>
<organism evidence="8 9">
    <name type="scientific">Desulfomicrobium orale DSM 12838</name>
    <dbReference type="NCBI Taxonomy" id="888061"/>
    <lineage>
        <taxon>Bacteria</taxon>
        <taxon>Pseudomonadati</taxon>
        <taxon>Thermodesulfobacteriota</taxon>
        <taxon>Desulfovibrionia</taxon>
        <taxon>Desulfovibrionales</taxon>
        <taxon>Desulfomicrobiaceae</taxon>
        <taxon>Desulfomicrobium</taxon>
    </lineage>
</organism>
<evidence type="ECO:0000256" key="5">
    <source>
        <dbReference type="ARBA" id="ARBA00023136"/>
    </source>
</evidence>
<evidence type="ECO:0000256" key="6">
    <source>
        <dbReference type="ARBA" id="ARBA00023315"/>
    </source>
</evidence>
<reference evidence="9" key="1">
    <citation type="submission" date="2016-02" db="EMBL/GenBank/DDBJ databases">
        <authorList>
            <person name="Holder M.E."/>
            <person name="Ajami N.J."/>
            <person name="Petrosino J.F."/>
        </authorList>
    </citation>
    <scope>NUCLEOTIDE SEQUENCE [LARGE SCALE GENOMIC DNA]</scope>
    <source>
        <strain evidence="9">DSM 12838</strain>
    </source>
</reference>
<gene>
    <name evidence="8" type="ORF">AXF15_07105</name>
</gene>
<evidence type="ECO:0000256" key="7">
    <source>
        <dbReference type="SAM" id="Phobius"/>
    </source>
</evidence>
<dbReference type="EMBL" id="CP014230">
    <property type="protein sequence ID" value="AMD92892.1"/>
    <property type="molecule type" value="Genomic_DNA"/>
</dbReference>
<dbReference type="Proteomes" id="UP000063964">
    <property type="component" value="Chromosome"/>
</dbReference>
<accession>A0A0X8JQI0</accession>
<dbReference type="PANTHER" id="PTHR30606">
    <property type="entry name" value="LIPID A BIOSYNTHESIS LAUROYL ACYLTRANSFERASE"/>
    <property type="match status" value="1"/>
</dbReference>
<dbReference type="STRING" id="888061.AXF15_07105"/>
<keyword evidence="7" id="KW-1133">Transmembrane helix</keyword>
<dbReference type="GO" id="GO:0016746">
    <property type="term" value="F:acyltransferase activity"/>
    <property type="evidence" value="ECO:0007669"/>
    <property type="project" value="UniProtKB-KW"/>
</dbReference>
<dbReference type="GO" id="GO:0005886">
    <property type="term" value="C:plasma membrane"/>
    <property type="evidence" value="ECO:0007669"/>
    <property type="project" value="UniProtKB-SubCell"/>
</dbReference>
<protein>
    <recommendedName>
        <fullName evidence="10">Lipid A biosynthesis acyltransferase</fullName>
    </recommendedName>
</protein>
<evidence type="ECO:0000313" key="8">
    <source>
        <dbReference type="EMBL" id="AMD92892.1"/>
    </source>
</evidence>
<evidence type="ECO:0000256" key="3">
    <source>
        <dbReference type="ARBA" id="ARBA00022519"/>
    </source>
</evidence>
<feature type="transmembrane region" description="Helical" evidence="7">
    <location>
        <begin position="20"/>
        <end position="45"/>
    </location>
</feature>
<dbReference type="PANTHER" id="PTHR30606:SF10">
    <property type="entry name" value="PHOSPHATIDYLINOSITOL MANNOSIDE ACYLTRANSFERASE"/>
    <property type="match status" value="1"/>
</dbReference>
<keyword evidence="6" id="KW-0012">Acyltransferase</keyword>
<evidence type="ECO:0000313" key="9">
    <source>
        <dbReference type="Proteomes" id="UP000063964"/>
    </source>
</evidence>
<dbReference type="KEGG" id="doa:AXF15_07105"/>
<comment type="subcellular location">
    <subcellularLocation>
        <location evidence="1">Cell inner membrane</location>
    </subcellularLocation>
</comment>
<evidence type="ECO:0000256" key="2">
    <source>
        <dbReference type="ARBA" id="ARBA00022475"/>
    </source>
</evidence>
<evidence type="ECO:0008006" key="10">
    <source>
        <dbReference type="Google" id="ProtNLM"/>
    </source>
</evidence>
<evidence type="ECO:0000256" key="4">
    <source>
        <dbReference type="ARBA" id="ARBA00022679"/>
    </source>
</evidence>
<evidence type="ECO:0000256" key="1">
    <source>
        <dbReference type="ARBA" id="ARBA00004533"/>
    </source>
</evidence>
<dbReference type="AlphaFoldDB" id="A0A0X8JQI0"/>
<keyword evidence="3" id="KW-0997">Cell inner membrane</keyword>
<keyword evidence="2" id="KW-1003">Cell membrane</keyword>
<keyword evidence="4" id="KW-0808">Transferase</keyword>
<dbReference type="InterPro" id="IPR004960">
    <property type="entry name" value="LipA_acyltrans"/>
</dbReference>
<dbReference type="Pfam" id="PF03279">
    <property type="entry name" value="Lip_A_acyltrans"/>
    <property type="match status" value="1"/>
</dbReference>
<name>A0A0X8JQI0_9BACT</name>